<dbReference type="EMBL" id="WVTB01000095">
    <property type="protein sequence ID" value="KAF3798442.1"/>
    <property type="molecule type" value="Genomic_DNA"/>
</dbReference>
<gene>
    <name evidence="1" type="ORF">GCG54_00013182</name>
</gene>
<protein>
    <recommendedName>
        <fullName evidence="3">Protein kinase domain-containing protein</fullName>
    </recommendedName>
</protein>
<evidence type="ECO:0000313" key="2">
    <source>
        <dbReference type="Proteomes" id="UP000613401"/>
    </source>
</evidence>
<dbReference type="RefSeq" id="XP_045257602.1">
    <property type="nucleotide sequence ID" value="XM_045413041.1"/>
</dbReference>
<proteinExistence type="predicted"/>
<reference evidence="1" key="1">
    <citation type="journal article" date="2020" name="Phytopathology">
        <title>Genome sequence and comparative analysis of Colletotrichum gloeosporioides isolated from Liriodendron leaves.</title>
        <authorList>
            <person name="Fu F.F."/>
            <person name="Hao Z."/>
            <person name="Wang P."/>
            <person name="Lu Y."/>
            <person name="Xue L.J."/>
            <person name="Wei G."/>
            <person name="Tian Y."/>
            <person name="Baishi H."/>
            <person name="Xu H."/>
            <person name="Shi J."/>
            <person name="Cheng T."/>
            <person name="Wang G."/>
            <person name="Yi Y."/>
            <person name="Chen J."/>
        </authorList>
    </citation>
    <scope>NUCLEOTIDE SEQUENCE</scope>
    <source>
        <strain evidence="1">Lc1</strain>
    </source>
</reference>
<evidence type="ECO:0000313" key="1">
    <source>
        <dbReference type="EMBL" id="KAF3798442.1"/>
    </source>
</evidence>
<dbReference type="InterPro" id="IPR011009">
    <property type="entry name" value="Kinase-like_dom_sf"/>
</dbReference>
<sequence>MVLHAFQKEVQILKRLSGDVHQHLVSLFAMFERDGTFYLIVPWAGAGLKTYWEYENQRPVLNASTVT</sequence>
<keyword evidence="2" id="KW-1185">Reference proteome</keyword>
<dbReference type="Proteomes" id="UP000613401">
    <property type="component" value="Unassembled WGS sequence"/>
</dbReference>
<organism evidence="1 2">
    <name type="scientific">Colletotrichum gloeosporioides</name>
    <name type="common">Anthracnose fungus</name>
    <name type="synonym">Glomerella cingulata</name>
    <dbReference type="NCBI Taxonomy" id="474922"/>
    <lineage>
        <taxon>Eukaryota</taxon>
        <taxon>Fungi</taxon>
        <taxon>Dikarya</taxon>
        <taxon>Ascomycota</taxon>
        <taxon>Pezizomycotina</taxon>
        <taxon>Sordariomycetes</taxon>
        <taxon>Hypocreomycetidae</taxon>
        <taxon>Glomerellales</taxon>
        <taxon>Glomerellaceae</taxon>
        <taxon>Colletotrichum</taxon>
        <taxon>Colletotrichum gloeosporioides species complex</taxon>
    </lineage>
</organism>
<dbReference type="SUPFAM" id="SSF56112">
    <property type="entry name" value="Protein kinase-like (PK-like)"/>
    <property type="match status" value="1"/>
</dbReference>
<evidence type="ECO:0008006" key="3">
    <source>
        <dbReference type="Google" id="ProtNLM"/>
    </source>
</evidence>
<dbReference type="Gene3D" id="1.10.510.10">
    <property type="entry name" value="Transferase(Phosphotransferase) domain 1"/>
    <property type="match status" value="1"/>
</dbReference>
<dbReference type="AlphaFoldDB" id="A0A8H4C714"/>
<reference evidence="1" key="2">
    <citation type="submission" date="2020-03" db="EMBL/GenBank/DDBJ databases">
        <authorList>
            <person name="Fu F.-F."/>
            <person name="Chen J."/>
        </authorList>
    </citation>
    <scope>NUCLEOTIDE SEQUENCE</scope>
    <source>
        <strain evidence="1">Lc1</strain>
    </source>
</reference>
<name>A0A8H4C714_COLGL</name>
<accession>A0A8H4C714</accession>
<comment type="caution">
    <text evidence="1">The sequence shown here is derived from an EMBL/GenBank/DDBJ whole genome shotgun (WGS) entry which is preliminary data.</text>
</comment>
<dbReference type="GeneID" id="69020298"/>